<keyword evidence="2" id="KW-1185">Reference proteome</keyword>
<gene>
    <name evidence="1" type="ORF">EVAR_27321_1</name>
</gene>
<evidence type="ECO:0000313" key="1">
    <source>
        <dbReference type="EMBL" id="GBP24097.1"/>
    </source>
</evidence>
<proteinExistence type="predicted"/>
<accession>A0A4C1UD93</accession>
<dbReference type="AlphaFoldDB" id="A0A4C1UD93"/>
<comment type="caution">
    <text evidence="1">The sequence shown here is derived from an EMBL/GenBank/DDBJ whole genome shotgun (WGS) entry which is preliminary data.</text>
</comment>
<name>A0A4C1UD93_EUMVA</name>
<organism evidence="1 2">
    <name type="scientific">Eumeta variegata</name>
    <name type="common">Bagworm moth</name>
    <name type="synonym">Eumeta japonica</name>
    <dbReference type="NCBI Taxonomy" id="151549"/>
    <lineage>
        <taxon>Eukaryota</taxon>
        <taxon>Metazoa</taxon>
        <taxon>Ecdysozoa</taxon>
        <taxon>Arthropoda</taxon>
        <taxon>Hexapoda</taxon>
        <taxon>Insecta</taxon>
        <taxon>Pterygota</taxon>
        <taxon>Neoptera</taxon>
        <taxon>Endopterygota</taxon>
        <taxon>Lepidoptera</taxon>
        <taxon>Glossata</taxon>
        <taxon>Ditrysia</taxon>
        <taxon>Tineoidea</taxon>
        <taxon>Psychidae</taxon>
        <taxon>Oiketicinae</taxon>
        <taxon>Eumeta</taxon>
    </lineage>
</organism>
<dbReference type="EMBL" id="BGZK01000157">
    <property type="protein sequence ID" value="GBP24097.1"/>
    <property type="molecule type" value="Genomic_DNA"/>
</dbReference>
<dbReference type="Proteomes" id="UP000299102">
    <property type="component" value="Unassembled WGS sequence"/>
</dbReference>
<dbReference type="OrthoDB" id="8775810at2759"/>
<dbReference type="PANTHER" id="PTHR47027">
    <property type="entry name" value="REVERSE TRANSCRIPTASE DOMAIN-CONTAINING PROTEIN"/>
    <property type="match status" value="1"/>
</dbReference>
<evidence type="ECO:0000313" key="2">
    <source>
        <dbReference type="Proteomes" id="UP000299102"/>
    </source>
</evidence>
<protein>
    <submittedName>
        <fullName evidence="1">Uncharacterized protein</fullName>
    </submittedName>
</protein>
<sequence length="287" mass="32448">MRVNSAKQRGRRAGGITVYVLFSNYPETVSSPLSNLGCHLNIDVTSSWSAYKLLFEAVKRVNGKSQEQAQTSLTLGPHDDALVVMETLRDQTAYEQGEFVIFERLSNEYRRSFVQWNWRACNGVLNDPYIGQSLARGLGNKTCPYPAENPNGTSNGPCLCAGSFRYVVCMSETWPNFERRNNNLRTLCIQRAHDRLKTNDLSRTLSMQGIIIGLAQALKSLYKGSSARVRINKAYADWFNRGVRQGCVVSTYLFNLFMDNYLYDLKKYDCGSRMDALSVKCLLYTDG</sequence>
<dbReference type="PANTHER" id="PTHR47027:SF20">
    <property type="entry name" value="REVERSE TRANSCRIPTASE-LIKE PROTEIN WITH RNA-DIRECTED DNA POLYMERASE DOMAIN"/>
    <property type="match status" value="1"/>
</dbReference>
<reference evidence="1 2" key="1">
    <citation type="journal article" date="2019" name="Commun. Biol.">
        <title>The bagworm genome reveals a unique fibroin gene that provides high tensile strength.</title>
        <authorList>
            <person name="Kono N."/>
            <person name="Nakamura H."/>
            <person name="Ohtoshi R."/>
            <person name="Tomita M."/>
            <person name="Numata K."/>
            <person name="Arakawa K."/>
        </authorList>
    </citation>
    <scope>NUCLEOTIDE SEQUENCE [LARGE SCALE GENOMIC DNA]</scope>
</reference>